<dbReference type="Proteomes" id="UP001476950">
    <property type="component" value="Unassembled WGS sequence"/>
</dbReference>
<evidence type="ECO:0000313" key="1">
    <source>
        <dbReference type="EMBL" id="MEP1062091.1"/>
    </source>
</evidence>
<dbReference type="RefSeq" id="WP_190453033.1">
    <property type="nucleotide sequence ID" value="NZ_JAMPLM010000052.1"/>
</dbReference>
<reference evidence="1 2" key="1">
    <citation type="submission" date="2022-04" db="EMBL/GenBank/DDBJ databases">
        <title>Positive selection, recombination, and allopatry shape intraspecific diversity of widespread and dominant cyanobacteria.</title>
        <authorList>
            <person name="Wei J."/>
            <person name="Shu W."/>
            <person name="Hu C."/>
        </authorList>
    </citation>
    <scope>NUCLEOTIDE SEQUENCE [LARGE SCALE GENOMIC DNA]</scope>
    <source>
        <strain evidence="1 2">AS-A4</strain>
    </source>
</reference>
<comment type="caution">
    <text evidence="1">The sequence shown here is derived from an EMBL/GenBank/DDBJ whole genome shotgun (WGS) entry which is preliminary data.</text>
</comment>
<evidence type="ECO:0000313" key="2">
    <source>
        <dbReference type="Proteomes" id="UP001476950"/>
    </source>
</evidence>
<organism evidence="1 2">
    <name type="scientific">Stenomitos frigidus AS-A4</name>
    <dbReference type="NCBI Taxonomy" id="2933935"/>
    <lineage>
        <taxon>Bacteria</taxon>
        <taxon>Bacillati</taxon>
        <taxon>Cyanobacteriota</taxon>
        <taxon>Cyanophyceae</taxon>
        <taxon>Leptolyngbyales</taxon>
        <taxon>Leptolyngbyaceae</taxon>
        <taxon>Stenomitos</taxon>
    </lineage>
</organism>
<sequence>MRSFWLQRKLQALRSRLAGVTTPYTGSLVFKVCVPRLAIVIETLEIKREVELLAERLGKTQDYL</sequence>
<name>A0ABV0KS98_9CYAN</name>
<proteinExistence type="predicted"/>
<protein>
    <submittedName>
        <fullName evidence="1">Uncharacterized protein</fullName>
    </submittedName>
</protein>
<gene>
    <name evidence="1" type="ORF">NDI38_27320</name>
</gene>
<accession>A0ABV0KS98</accession>
<dbReference type="EMBL" id="JAMPLM010000052">
    <property type="protein sequence ID" value="MEP1062091.1"/>
    <property type="molecule type" value="Genomic_DNA"/>
</dbReference>
<keyword evidence="2" id="KW-1185">Reference proteome</keyword>